<proteinExistence type="predicted"/>
<sequence length="248" mass="26792">MAIGAWAMLSAMSDISPPPRSADRRWTPAEDGRGEPGSDRVKVRRDTKKRGRYDAEAVHAILDATPFCHIAYVHDGHPIVIPTLQARIDDHVYLHASSGSRLGLSADTPWPISLSVTLIDGLVMARSGFHHSINYRSVVVVGDAVLVTDREEMLLALDTTVDHVAPGRAAELRRPTERELSATVVARLPLAEASVKTRTGPPNDEPEDMDLPVWAGVVPMTTTFGPPLPSPDLADDIPVSPSVRLLTG</sequence>
<dbReference type="EMBL" id="CP031165">
    <property type="protein sequence ID" value="AXV06863.1"/>
    <property type="molecule type" value="Genomic_DNA"/>
</dbReference>
<dbReference type="Proteomes" id="UP000264006">
    <property type="component" value="Chromosome"/>
</dbReference>
<keyword evidence="3" id="KW-1185">Reference proteome</keyword>
<dbReference type="Pfam" id="PF12900">
    <property type="entry name" value="Pyridox_ox_2"/>
    <property type="match status" value="1"/>
</dbReference>
<evidence type="ECO:0000313" key="2">
    <source>
        <dbReference type="EMBL" id="AXV06863.1"/>
    </source>
</evidence>
<gene>
    <name evidence="2" type="ORF">DVS28_a2181</name>
</gene>
<organism evidence="2 3">
    <name type="scientific">Euzebya pacifica</name>
    <dbReference type="NCBI Taxonomy" id="1608957"/>
    <lineage>
        <taxon>Bacteria</taxon>
        <taxon>Bacillati</taxon>
        <taxon>Actinomycetota</taxon>
        <taxon>Nitriliruptoria</taxon>
        <taxon>Euzebyales</taxon>
    </lineage>
</organism>
<dbReference type="PANTHER" id="PTHR34071">
    <property type="entry name" value="5-NITROIMIDAZOLE ANTIBIOTICS RESISTANCE PROTEIN, NIMA-FAMILY-RELATED PROTEIN-RELATED"/>
    <property type="match status" value="1"/>
</dbReference>
<evidence type="ECO:0000256" key="1">
    <source>
        <dbReference type="SAM" id="MobiDB-lite"/>
    </source>
</evidence>
<accession>A0A346XXB6</accession>
<dbReference type="KEGG" id="euz:DVS28_a2181"/>
<feature type="region of interest" description="Disordered" evidence="1">
    <location>
        <begin position="14"/>
        <end position="49"/>
    </location>
</feature>
<dbReference type="InterPro" id="IPR024747">
    <property type="entry name" value="Pyridox_Oxase-rel"/>
</dbReference>
<dbReference type="SUPFAM" id="SSF50475">
    <property type="entry name" value="FMN-binding split barrel"/>
    <property type="match status" value="1"/>
</dbReference>
<dbReference type="InterPro" id="IPR012349">
    <property type="entry name" value="Split_barrel_FMN-bd"/>
</dbReference>
<dbReference type="PANTHER" id="PTHR34071:SF2">
    <property type="entry name" value="FLAVIN-NUCLEOTIDE-BINDING PROTEIN"/>
    <property type="match status" value="1"/>
</dbReference>
<evidence type="ECO:0000313" key="3">
    <source>
        <dbReference type="Proteomes" id="UP000264006"/>
    </source>
</evidence>
<feature type="compositionally biased region" description="Basic and acidic residues" evidence="1">
    <location>
        <begin position="21"/>
        <end position="41"/>
    </location>
</feature>
<name>A0A346XXB6_9ACTN</name>
<protein>
    <submittedName>
        <fullName evidence="2">Pyridoxamine 5'-phosphate oxidase</fullName>
    </submittedName>
</protein>
<feature type="region of interest" description="Disordered" evidence="1">
    <location>
        <begin position="225"/>
        <end position="248"/>
    </location>
</feature>
<dbReference type="AlphaFoldDB" id="A0A346XXB6"/>
<dbReference type="Gene3D" id="2.30.110.10">
    <property type="entry name" value="Electron Transport, Fmn-binding Protein, Chain A"/>
    <property type="match status" value="1"/>
</dbReference>
<reference evidence="2 3" key="1">
    <citation type="submission" date="2018-09" db="EMBL/GenBank/DDBJ databases">
        <title>Complete genome sequence of Euzebya sp. DY32-46 isolated from seawater of Pacific Ocean.</title>
        <authorList>
            <person name="Xu L."/>
            <person name="Wu Y.-H."/>
            <person name="Xu X.-W."/>
        </authorList>
    </citation>
    <scope>NUCLEOTIDE SEQUENCE [LARGE SCALE GENOMIC DNA]</scope>
    <source>
        <strain evidence="2 3">DY32-46</strain>
    </source>
</reference>